<organism evidence="1 2">
    <name type="scientific">Oleiphilus messinensis</name>
    <dbReference type="NCBI Taxonomy" id="141451"/>
    <lineage>
        <taxon>Bacteria</taxon>
        <taxon>Pseudomonadati</taxon>
        <taxon>Pseudomonadota</taxon>
        <taxon>Gammaproteobacteria</taxon>
        <taxon>Oceanospirillales</taxon>
        <taxon>Oleiphilaceae</taxon>
        <taxon>Oleiphilus</taxon>
    </lineage>
</organism>
<sequence length="233" mass="26481">MYANYREFWADYRAIANYYEEFTRIINWMGPPSIERAWDIYSQARNQQYGILVMGRTCVDENGRTPDQFGNAITIDDHKALGVITHRDEAPGVRNGQTGYGNINVATGGMIMHYYNALDSAWRNGKAGYHFLYNDAWLLGGAHGRHDFNLASPRWKKNIWDSRGQRLTATGREVVFLDSCGYRVRKVGHGGLEVYTSTDRQAAQNSRFQTLVGAMRSVRNYNAVHNLCIPDGV</sequence>
<evidence type="ECO:0000313" key="2">
    <source>
        <dbReference type="Proteomes" id="UP000196027"/>
    </source>
</evidence>
<protein>
    <submittedName>
        <fullName evidence="1">Uncharacterized protein</fullName>
    </submittedName>
</protein>
<reference evidence="1 2" key="1">
    <citation type="submission" date="2017-05" db="EMBL/GenBank/DDBJ databases">
        <title>Genomic insights into alkan degradation activity of Oleiphilus messinensis.</title>
        <authorList>
            <person name="Kozyavkin S.A."/>
            <person name="Slesarev A.I."/>
            <person name="Golyshin P.N."/>
            <person name="Korzhenkov A."/>
            <person name="Golyshina O.N."/>
            <person name="Toshchakov S.V."/>
        </authorList>
    </citation>
    <scope>NUCLEOTIDE SEQUENCE [LARGE SCALE GENOMIC DNA]</scope>
    <source>
        <strain evidence="1 2">ME102</strain>
    </source>
</reference>
<proteinExistence type="predicted"/>
<dbReference type="OrthoDB" id="6457449at2"/>
<dbReference type="RefSeq" id="WP_087462860.1">
    <property type="nucleotide sequence ID" value="NZ_CP021425.1"/>
</dbReference>
<dbReference type="Proteomes" id="UP000196027">
    <property type="component" value="Chromosome"/>
</dbReference>
<name>A0A1Y0IEY2_9GAMM</name>
<accession>A0A1Y0IEY2</accession>
<keyword evidence="2" id="KW-1185">Reference proteome</keyword>
<gene>
    <name evidence="1" type="ORF">OLMES_4017</name>
</gene>
<dbReference type="KEGG" id="ome:OLMES_4017"/>
<dbReference type="AlphaFoldDB" id="A0A1Y0IEY2"/>
<dbReference type="EMBL" id="CP021425">
    <property type="protein sequence ID" value="ARU58035.1"/>
    <property type="molecule type" value="Genomic_DNA"/>
</dbReference>
<evidence type="ECO:0000313" key="1">
    <source>
        <dbReference type="EMBL" id="ARU58035.1"/>
    </source>
</evidence>